<feature type="transmembrane region" description="Helical" evidence="1">
    <location>
        <begin position="230"/>
        <end position="249"/>
    </location>
</feature>
<dbReference type="Proteomes" id="UP000662857">
    <property type="component" value="Chromosome"/>
</dbReference>
<dbReference type="InterPro" id="IPR010662">
    <property type="entry name" value="RBBP9/YdeN"/>
</dbReference>
<name>A0A895YJT2_9ACTN</name>
<dbReference type="EMBL" id="CP070499">
    <property type="protein sequence ID" value="QSB16292.1"/>
    <property type="molecule type" value="Genomic_DNA"/>
</dbReference>
<feature type="transmembrane region" description="Helical" evidence="1">
    <location>
        <begin position="72"/>
        <end position="96"/>
    </location>
</feature>
<dbReference type="AlphaFoldDB" id="A0A895YJT2"/>
<dbReference type="SUPFAM" id="SSF53474">
    <property type="entry name" value="alpha/beta-Hydrolases"/>
    <property type="match status" value="1"/>
</dbReference>
<sequence>MTWTRAVVDRLRGATSTSGVKLWPLAVVAAVVVLLAVAGALPRWPGLVHLVALPPLELFGDLRLLATEAVSLPVFLILLAAVWTIRVLVLSLLLGGFTPDRLWLAARFYLLLTPVVLVLALLDFAAYAVLYSRLFWPVVGVVAGLGLLLAPVPWLARDPAGRWRLRTGLMRNLRQGLRLAVLLPYGLVLVLLGGLADAGGETVTVLLVPVSALATAVAVRLLAAPAPAHSGRLAAAVAVAAALVAAGFVTTRTVAPAPPAPPRAGSLVLMSGINSSSGNGAIFETEVAALGFDCGQTYYFSYAGPGDGAPQGQARCPIRTGAPYVQADTLRPLGEQVDSFAAQVRELPAPVTVVGHSLGAWVVWHAVATGVAPQVDRVVLLGPFPDSPVGYPPANHDGPGRVAGDALRAMAPLVRELGFHFVPDAPAARELLAQPDRATELYARPLPPEVSALSLPSSADLPLMPGGRRLAGAQDGCPIREAHPDLPVTPAFYREVNRFLAGSPTDPCPPWRDWGAAAARPFGPPAARY</sequence>
<evidence type="ECO:0000313" key="3">
    <source>
        <dbReference type="Proteomes" id="UP000662857"/>
    </source>
</evidence>
<dbReference type="Pfam" id="PF06821">
    <property type="entry name" value="Ser_hydrolase"/>
    <property type="match status" value="1"/>
</dbReference>
<evidence type="ECO:0000313" key="2">
    <source>
        <dbReference type="EMBL" id="QSB16292.1"/>
    </source>
</evidence>
<protein>
    <submittedName>
        <fullName evidence="2">Alpha/beta hydrolase</fullName>
    </submittedName>
</protein>
<dbReference type="RefSeq" id="WP_239678499.1">
    <property type="nucleotide sequence ID" value="NZ_CP070499.1"/>
</dbReference>
<evidence type="ECO:0000256" key="1">
    <source>
        <dbReference type="SAM" id="Phobius"/>
    </source>
</evidence>
<keyword evidence="1" id="KW-0812">Transmembrane</keyword>
<dbReference type="KEGG" id="nhy:JQS43_08370"/>
<keyword evidence="2" id="KW-0378">Hydrolase</keyword>
<reference evidence="2" key="1">
    <citation type="submission" date="2021-02" db="EMBL/GenBank/DDBJ databases">
        <title>Natrosporangium hydrolyticum gen. nov., sp. nov, a haloalkaliphilic actinobacterium from a soda solonchak soil.</title>
        <authorList>
            <person name="Sorokin D.Y."/>
            <person name="Khijniak T.V."/>
            <person name="Zakharycheva A.P."/>
            <person name="Boueva O.V."/>
            <person name="Ariskina E.V."/>
            <person name="Hahnke R.L."/>
            <person name="Bunk B."/>
            <person name="Sproer C."/>
            <person name="Schumann P."/>
            <person name="Evtushenko L.I."/>
            <person name="Kublanov I.V."/>
        </authorList>
    </citation>
    <scope>NUCLEOTIDE SEQUENCE</scope>
    <source>
        <strain evidence="2">DSM 106523</strain>
    </source>
</reference>
<dbReference type="GO" id="GO:0016787">
    <property type="term" value="F:hydrolase activity"/>
    <property type="evidence" value="ECO:0007669"/>
    <property type="project" value="UniProtKB-KW"/>
</dbReference>
<keyword evidence="3" id="KW-1185">Reference proteome</keyword>
<feature type="transmembrane region" description="Helical" evidence="1">
    <location>
        <begin position="108"/>
        <end position="128"/>
    </location>
</feature>
<feature type="transmembrane region" description="Helical" evidence="1">
    <location>
        <begin position="177"/>
        <end position="196"/>
    </location>
</feature>
<keyword evidence="1" id="KW-1133">Transmembrane helix</keyword>
<feature type="transmembrane region" description="Helical" evidence="1">
    <location>
        <begin position="20"/>
        <end position="41"/>
    </location>
</feature>
<feature type="transmembrane region" description="Helical" evidence="1">
    <location>
        <begin position="202"/>
        <end position="223"/>
    </location>
</feature>
<accession>A0A895YJT2</accession>
<organism evidence="2 3">
    <name type="scientific">Natronosporangium hydrolyticum</name>
    <dbReference type="NCBI Taxonomy" id="2811111"/>
    <lineage>
        <taxon>Bacteria</taxon>
        <taxon>Bacillati</taxon>
        <taxon>Actinomycetota</taxon>
        <taxon>Actinomycetes</taxon>
        <taxon>Micromonosporales</taxon>
        <taxon>Micromonosporaceae</taxon>
        <taxon>Natronosporangium</taxon>
    </lineage>
</organism>
<gene>
    <name evidence="2" type="ORF">JQS43_08370</name>
</gene>
<proteinExistence type="predicted"/>
<keyword evidence="1" id="KW-0472">Membrane</keyword>
<dbReference type="InterPro" id="IPR029058">
    <property type="entry name" value="AB_hydrolase_fold"/>
</dbReference>
<dbReference type="Gene3D" id="3.40.50.1820">
    <property type="entry name" value="alpha/beta hydrolase"/>
    <property type="match status" value="1"/>
</dbReference>
<feature type="transmembrane region" description="Helical" evidence="1">
    <location>
        <begin position="134"/>
        <end position="156"/>
    </location>
</feature>